<dbReference type="PANTHER" id="PTHR46644">
    <property type="entry name" value="DNA REPAIR PROTEIN XRCC2"/>
    <property type="match status" value="1"/>
</dbReference>
<evidence type="ECO:0000313" key="1">
    <source>
        <dbReference type="EMBL" id="KAK1442878.1"/>
    </source>
</evidence>
<sequence>MGDRGGKCTYSASGITLFRRHSRRFIFSTCPVLTYERCAAVLRACASLCITGPCSSGKTLILMHTVADIVSKYGMSEEALYLDLDLSFDLGIFRHILRTQIKGRSSDPDTIDSDLEESLKRLIYFPVYSIDDLPAILVVLEVYFQSARTRFLVIDSILTKDASVEESEVIAASISLLEYLCKNNGLVLVYTNREGSCFSVPFKISTLEHRPLESDQNAPKADFEDLEGVDIVNNVLTFGLPIHWLQENGYSATNSAGRLYGQGVTECEEIRIVNVKGEKMFSAKHRETLSARALSCRKAIYPEAGVTLCLLPCKKVSSESHGYFGCVMKGAGTDRDWYADLSLFSGRKLRPRFATVRYMYSVTSELDELERLESNDGNSFDREFDYINTQDLILDEKMAEGIVLKEKPEKRATTDSPTLRPNSSRMVHMSVDADVLRDLRFGLFRICEDRSLREQIFTLQR</sequence>
<dbReference type="GO" id="GO:0033063">
    <property type="term" value="C:Rad51B-Rad51C-Rad51D-XRCC2 complex"/>
    <property type="evidence" value="ECO:0007669"/>
    <property type="project" value="InterPro"/>
</dbReference>
<organism evidence="1 2">
    <name type="scientific">Babesia gibsoni</name>
    <dbReference type="NCBI Taxonomy" id="33632"/>
    <lineage>
        <taxon>Eukaryota</taxon>
        <taxon>Sar</taxon>
        <taxon>Alveolata</taxon>
        <taxon>Apicomplexa</taxon>
        <taxon>Aconoidasida</taxon>
        <taxon>Piroplasmida</taxon>
        <taxon>Babesiidae</taxon>
        <taxon>Babesia</taxon>
    </lineage>
</organism>
<dbReference type="InterPro" id="IPR027417">
    <property type="entry name" value="P-loop_NTPase"/>
</dbReference>
<reference evidence="1" key="1">
    <citation type="submission" date="2023-08" db="EMBL/GenBank/DDBJ databases">
        <title>Draft sequence of the Babesia gibsoni genome.</title>
        <authorList>
            <person name="Yamagishi J.Y."/>
            <person name="Xuan X.X."/>
        </authorList>
    </citation>
    <scope>NUCLEOTIDE SEQUENCE</scope>
    <source>
        <strain evidence="1">Azabu</strain>
    </source>
</reference>
<dbReference type="Gene3D" id="3.40.50.300">
    <property type="entry name" value="P-loop containing nucleotide triphosphate hydrolases"/>
    <property type="match status" value="1"/>
</dbReference>
<dbReference type="Proteomes" id="UP001230268">
    <property type="component" value="Unassembled WGS sequence"/>
</dbReference>
<proteinExistence type="predicted"/>
<name>A0AAD8PD34_BABGI</name>
<dbReference type="InterPro" id="IPR030547">
    <property type="entry name" value="XRCC2"/>
</dbReference>
<evidence type="ECO:0000313" key="2">
    <source>
        <dbReference type="Proteomes" id="UP001230268"/>
    </source>
</evidence>
<comment type="caution">
    <text evidence="1">The sequence shown here is derived from an EMBL/GenBank/DDBJ whole genome shotgun (WGS) entry which is preliminary data.</text>
</comment>
<dbReference type="GO" id="GO:0000724">
    <property type="term" value="P:double-strand break repair via homologous recombination"/>
    <property type="evidence" value="ECO:0007669"/>
    <property type="project" value="InterPro"/>
</dbReference>
<dbReference type="AlphaFoldDB" id="A0AAD8PD34"/>
<dbReference type="GO" id="GO:0005657">
    <property type="term" value="C:replication fork"/>
    <property type="evidence" value="ECO:0007669"/>
    <property type="project" value="InterPro"/>
</dbReference>
<dbReference type="SUPFAM" id="SSF52540">
    <property type="entry name" value="P-loop containing nucleoside triphosphate hydrolases"/>
    <property type="match status" value="1"/>
</dbReference>
<gene>
    <name evidence="1" type="ORF">BgAZ_303960</name>
</gene>
<keyword evidence="2" id="KW-1185">Reference proteome</keyword>
<dbReference type="PANTHER" id="PTHR46644:SF2">
    <property type="entry name" value="DNA REPAIR PROTEIN XRCC2"/>
    <property type="match status" value="1"/>
</dbReference>
<protein>
    <submittedName>
        <fullName evidence="1">Uncharacterized protein</fullName>
    </submittedName>
</protein>
<accession>A0AAD8PD34</accession>
<dbReference type="EMBL" id="JAVEPI010000003">
    <property type="protein sequence ID" value="KAK1442878.1"/>
    <property type="molecule type" value="Genomic_DNA"/>
</dbReference>